<dbReference type="InterPro" id="IPR037121">
    <property type="entry name" value="Ribosomal_bL25_C"/>
</dbReference>
<feature type="domain" description="Large ribosomal subunit protein bL25 L25" evidence="7">
    <location>
        <begin position="5"/>
        <end position="88"/>
    </location>
</feature>
<keyword evidence="10" id="KW-1185">Reference proteome</keyword>
<keyword evidence="3 5" id="KW-0689">Ribosomal protein</keyword>
<evidence type="ECO:0000259" key="7">
    <source>
        <dbReference type="Pfam" id="PF01386"/>
    </source>
</evidence>
<dbReference type="InterPro" id="IPR001021">
    <property type="entry name" value="Ribosomal_bL25_long"/>
</dbReference>
<feature type="domain" description="Large ribosomal subunit protein bL25 beta" evidence="8">
    <location>
        <begin position="97"/>
        <end position="179"/>
    </location>
</feature>
<evidence type="ECO:0000313" key="10">
    <source>
        <dbReference type="Proteomes" id="UP000316714"/>
    </source>
</evidence>
<dbReference type="SUPFAM" id="SSF50715">
    <property type="entry name" value="Ribosomal protein L25-like"/>
    <property type="match status" value="1"/>
</dbReference>
<name>A0A5C5VJC9_9BACT</name>
<evidence type="ECO:0000256" key="2">
    <source>
        <dbReference type="ARBA" id="ARBA00022884"/>
    </source>
</evidence>
<dbReference type="Proteomes" id="UP000316714">
    <property type="component" value="Unassembled WGS sequence"/>
</dbReference>
<dbReference type="EMBL" id="SIHJ01000001">
    <property type="protein sequence ID" value="TWT38077.1"/>
    <property type="molecule type" value="Genomic_DNA"/>
</dbReference>
<dbReference type="GO" id="GO:0022625">
    <property type="term" value="C:cytosolic large ribosomal subunit"/>
    <property type="evidence" value="ECO:0007669"/>
    <property type="project" value="TreeGrafter"/>
</dbReference>
<dbReference type="GO" id="GO:0006412">
    <property type="term" value="P:translation"/>
    <property type="evidence" value="ECO:0007669"/>
    <property type="project" value="UniProtKB-UniRule"/>
</dbReference>
<evidence type="ECO:0000256" key="1">
    <source>
        <dbReference type="ARBA" id="ARBA00022730"/>
    </source>
</evidence>
<dbReference type="GO" id="GO:0003735">
    <property type="term" value="F:structural constituent of ribosome"/>
    <property type="evidence" value="ECO:0007669"/>
    <property type="project" value="InterPro"/>
</dbReference>
<dbReference type="CDD" id="cd00495">
    <property type="entry name" value="Ribosomal_L25_TL5_CTC"/>
    <property type="match status" value="1"/>
</dbReference>
<keyword evidence="1 5" id="KW-0699">rRNA-binding</keyword>
<dbReference type="InterPro" id="IPR011035">
    <property type="entry name" value="Ribosomal_bL25/Gln-tRNA_synth"/>
</dbReference>
<comment type="caution">
    <text evidence="9">The sequence shown here is derived from an EMBL/GenBank/DDBJ whole genome shotgun (WGS) entry which is preliminary data.</text>
</comment>
<dbReference type="NCBIfam" id="TIGR00731">
    <property type="entry name" value="bL25_bact_ctc"/>
    <property type="match status" value="1"/>
</dbReference>
<feature type="region of interest" description="Disordered" evidence="6">
    <location>
        <begin position="181"/>
        <end position="211"/>
    </location>
</feature>
<dbReference type="InterPro" id="IPR029751">
    <property type="entry name" value="Ribosomal_L25_dom"/>
</dbReference>
<dbReference type="PANTHER" id="PTHR33284:SF1">
    <property type="entry name" value="RIBOSOMAL PROTEIN L25_GLN-TRNA SYNTHETASE, ANTI-CODON-BINDING DOMAIN-CONTAINING PROTEIN"/>
    <property type="match status" value="1"/>
</dbReference>
<keyword evidence="2 5" id="KW-0694">RNA-binding</keyword>
<keyword evidence="4 5" id="KW-0687">Ribonucleoprotein</keyword>
<dbReference type="PANTHER" id="PTHR33284">
    <property type="entry name" value="RIBOSOMAL PROTEIN L25/GLN-TRNA SYNTHETASE, ANTI-CODON-BINDING DOMAIN-CONTAINING PROTEIN"/>
    <property type="match status" value="1"/>
</dbReference>
<evidence type="ECO:0000313" key="9">
    <source>
        <dbReference type="EMBL" id="TWT38077.1"/>
    </source>
</evidence>
<reference evidence="9 10" key="1">
    <citation type="submission" date="2019-02" db="EMBL/GenBank/DDBJ databases">
        <title>Deep-cultivation of Planctomycetes and their phenomic and genomic characterization uncovers novel biology.</title>
        <authorList>
            <person name="Wiegand S."/>
            <person name="Jogler M."/>
            <person name="Boedeker C."/>
            <person name="Pinto D."/>
            <person name="Vollmers J."/>
            <person name="Rivas-Marin E."/>
            <person name="Kohn T."/>
            <person name="Peeters S.H."/>
            <person name="Heuer A."/>
            <person name="Rast P."/>
            <person name="Oberbeckmann S."/>
            <person name="Bunk B."/>
            <person name="Jeske O."/>
            <person name="Meyerdierks A."/>
            <person name="Storesund J.E."/>
            <person name="Kallscheuer N."/>
            <person name="Luecker S."/>
            <person name="Lage O.M."/>
            <person name="Pohl T."/>
            <person name="Merkel B.J."/>
            <person name="Hornburger P."/>
            <person name="Mueller R.-W."/>
            <person name="Bruemmer F."/>
            <person name="Labrenz M."/>
            <person name="Spormann A.M."/>
            <person name="Op Den Camp H."/>
            <person name="Overmann J."/>
            <person name="Amann R."/>
            <person name="Jetten M.S.M."/>
            <person name="Mascher T."/>
            <person name="Medema M.H."/>
            <person name="Devos D.P."/>
            <person name="Kaster A.-K."/>
            <person name="Ovreas L."/>
            <person name="Rohde M."/>
            <person name="Galperin M.Y."/>
            <person name="Jogler C."/>
        </authorList>
    </citation>
    <scope>NUCLEOTIDE SEQUENCE [LARGE SCALE GENOMIC DNA]</scope>
    <source>
        <strain evidence="9 10">KOR34</strain>
    </source>
</reference>
<accession>A0A5C5VJC9</accession>
<comment type="subunit">
    <text evidence="5">Part of the 50S ribosomal subunit; part of the 5S rRNA/L5/L18/L25 subcomplex. Contacts the 5S rRNA. Binds to the 5S rRNA independently of L5 and L18.</text>
</comment>
<organism evidence="9 10">
    <name type="scientific">Posidoniimonas corsicana</name>
    <dbReference type="NCBI Taxonomy" id="1938618"/>
    <lineage>
        <taxon>Bacteria</taxon>
        <taxon>Pseudomonadati</taxon>
        <taxon>Planctomycetota</taxon>
        <taxon>Planctomycetia</taxon>
        <taxon>Pirellulales</taxon>
        <taxon>Lacipirellulaceae</taxon>
        <taxon>Posidoniimonas</taxon>
    </lineage>
</organism>
<evidence type="ECO:0000256" key="4">
    <source>
        <dbReference type="ARBA" id="ARBA00023274"/>
    </source>
</evidence>
<dbReference type="Gene3D" id="2.40.240.10">
    <property type="entry name" value="Ribosomal Protein L25, Chain P"/>
    <property type="match status" value="1"/>
</dbReference>
<dbReference type="GO" id="GO:0008097">
    <property type="term" value="F:5S rRNA binding"/>
    <property type="evidence" value="ECO:0007669"/>
    <property type="project" value="InterPro"/>
</dbReference>
<proteinExistence type="inferred from homology"/>
<dbReference type="InterPro" id="IPR020056">
    <property type="entry name" value="Rbsml_bL25/Gln-tRNA_synth_N"/>
</dbReference>
<comment type="similarity">
    <text evidence="5">Belongs to the bacterial ribosomal protein bL25 family. CTC subfamily.</text>
</comment>
<dbReference type="RefSeq" id="WP_146565366.1">
    <property type="nucleotide sequence ID" value="NZ_SIHJ01000001.1"/>
</dbReference>
<dbReference type="OrthoDB" id="9790002at2"/>
<sequence length="211" mass="22446">MSDILKAEPREKVGKLHNRRLRATGKIPAVLYGHGEGSVSLSLAKEQLRTVLRHGGKLVELQGAAKGQALLQDLQWDAFGKRLLHVDLLRVHAGDRVTVEIPVELKGDAPGEREGGVIEFVHHTVSIEVAPAGIPEKLHIDASGLHMNEAAHAAQILDLPEGAKVLLDEGEVIVHCVPPAGEAAEDEEGAVSGAAEPEVVGKKDEEADGEE</sequence>
<gene>
    <name evidence="5 9" type="primary">rplY</name>
    <name evidence="5" type="synonym">ctc</name>
    <name evidence="9" type="ORF">KOR34_30450</name>
</gene>
<dbReference type="HAMAP" id="MF_01334">
    <property type="entry name" value="Ribosomal_bL25_CTC"/>
    <property type="match status" value="1"/>
</dbReference>
<evidence type="ECO:0000259" key="8">
    <source>
        <dbReference type="Pfam" id="PF14693"/>
    </source>
</evidence>
<dbReference type="InterPro" id="IPR020930">
    <property type="entry name" value="Ribosomal_uL5_bac-type"/>
</dbReference>
<comment type="function">
    <text evidence="5">This is one of the proteins that binds to the 5S RNA in the ribosome where it forms part of the central protuberance.</text>
</comment>
<dbReference type="Pfam" id="PF01386">
    <property type="entry name" value="Ribosomal_L25p"/>
    <property type="match status" value="1"/>
</dbReference>
<dbReference type="Gene3D" id="2.170.120.20">
    <property type="entry name" value="Ribosomal protein L25, beta domain"/>
    <property type="match status" value="1"/>
</dbReference>
<dbReference type="Pfam" id="PF14693">
    <property type="entry name" value="Ribosomal_TL5_C"/>
    <property type="match status" value="1"/>
</dbReference>
<protein>
    <recommendedName>
        <fullName evidence="5">Large ribosomal subunit protein bL25</fullName>
    </recommendedName>
    <alternativeName>
        <fullName evidence="5">General stress protein CTC</fullName>
    </alternativeName>
</protein>
<evidence type="ECO:0000256" key="5">
    <source>
        <dbReference type="HAMAP-Rule" id="MF_01334"/>
    </source>
</evidence>
<dbReference type="AlphaFoldDB" id="A0A5C5VJC9"/>
<dbReference type="InterPro" id="IPR020057">
    <property type="entry name" value="Ribosomal_bL25_b-dom"/>
</dbReference>
<evidence type="ECO:0000256" key="3">
    <source>
        <dbReference type="ARBA" id="ARBA00022980"/>
    </source>
</evidence>
<evidence type="ECO:0000256" key="6">
    <source>
        <dbReference type="SAM" id="MobiDB-lite"/>
    </source>
</evidence>